<dbReference type="RefSeq" id="WP_157567290.1">
    <property type="nucleotide sequence ID" value="NZ_WPIK01000009.1"/>
</dbReference>
<evidence type="ECO:0000259" key="1">
    <source>
        <dbReference type="Pfam" id="PF03016"/>
    </source>
</evidence>
<proteinExistence type="predicted"/>
<reference evidence="2 3" key="1">
    <citation type="submission" date="2019-12" db="EMBL/GenBank/DDBJ databases">
        <title>Mucilaginibacter sp. HMF7410 genome sequencing and assembly.</title>
        <authorList>
            <person name="Kang H."/>
            <person name="Cha I."/>
            <person name="Kim H."/>
            <person name="Joh K."/>
        </authorList>
    </citation>
    <scope>NUCLEOTIDE SEQUENCE [LARGE SCALE GENOMIC DNA]</scope>
    <source>
        <strain evidence="2 3">HMF7410</strain>
    </source>
</reference>
<gene>
    <name evidence="2" type="ORF">GO621_11945</name>
</gene>
<dbReference type="Proteomes" id="UP000462014">
    <property type="component" value="Unassembled WGS sequence"/>
</dbReference>
<dbReference type="EMBL" id="WPIK01000009">
    <property type="protein sequence ID" value="MVN22244.1"/>
    <property type="molecule type" value="Genomic_DNA"/>
</dbReference>
<dbReference type="InterPro" id="IPR040911">
    <property type="entry name" value="Exostosin_GT47"/>
</dbReference>
<comment type="caution">
    <text evidence="2">The sequence shown here is derived from an EMBL/GenBank/DDBJ whole genome shotgun (WGS) entry which is preliminary data.</text>
</comment>
<evidence type="ECO:0000313" key="2">
    <source>
        <dbReference type="EMBL" id="MVN22244.1"/>
    </source>
</evidence>
<protein>
    <submittedName>
        <fullName evidence="2">Exostosin</fullName>
    </submittedName>
</protein>
<keyword evidence="3" id="KW-1185">Reference proteome</keyword>
<name>A0A7K1SY45_9SPHI</name>
<dbReference type="PANTHER" id="PTHR11062">
    <property type="entry name" value="EXOSTOSIN HEPARAN SULFATE GLYCOSYLTRANSFERASE -RELATED"/>
    <property type="match status" value="1"/>
</dbReference>
<dbReference type="Pfam" id="PF03016">
    <property type="entry name" value="Exostosin_GT47"/>
    <property type="match status" value="1"/>
</dbReference>
<dbReference type="InterPro" id="IPR004263">
    <property type="entry name" value="Exostosin"/>
</dbReference>
<sequence>MDLNKLKLYTDLTLLKIDQPVVDLLVPFCGQDSKERNPELNITIGRFDKFEKEGKRFIELTSIEESDACLLPVRYTQKENDIKFEQEIKTFAEQAEKSGKKTFVFLGSDIDYFNVKIKNSIIFCNTLYQSRRKSNEFAFTFFFEDFIAEYYNNQLPIRAKKTVPTIGFCGFAPPLAQKFGFYKVKEALRLAMNYLGVMKTFPSISAHSYRVRALLSILKSKKVKNNFVIRSNFGFGGPVGGLYPGGIKELNASFRKGYVENIIDSDYTLCVRGYGNNSIRFFEALCCGRIPVFVNTDCVLPFDFIIDWKKYCVWVEEDEINQIPEKVLEFHNSLSAEEFKELQINIRNIWKEYFTPEGFYKHLHLHL</sequence>
<accession>A0A7K1SY45</accession>
<feature type="domain" description="Exostosin GT47" evidence="1">
    <location>
        <begin position="256"/>
        <end position="326"/>
    </location>
</feature>
<dbReference type="GO" id="GO:0016757">
    <property type="term" value="F:glycosyltransferase activity"/>
    <property type="evidence" value="ECO:0007669"/>
    <property type="project" value="InterPro"/>
</dbReference>
<evidence type="ECO:0000313" key="3">
    <source>
        <dbReference type="Proteomes" id="UP000462014"/>
    </source>
</evidence>
<organism evidence="2 3">
    <name type="scientific">Mucilaginibacter arboris</name>
    <dbReference type="NCBI Taxonomy" id="2682090"/>
    <lineage>
        <taxon>Bacteria</taxon>
        <taxon>Pseudomonadati</taxon>
        <taxon>Bacteroidota</taxon>
        <taxon>Sphingobacteriia</taxon>
        <taxon>Sphingobacteriales</taxon>
        <taxon>Sphingobacteriaceae</taxon>
        <taxon>Mucilaginibacter</taxon>
    </lineage>
</organism>
<dbReference type="AlphaFoldDB" id="A0A7K1SY45"/>